<sequence>MQLSVLLSALISFVILTAASPTPGAISKRSFERRELDTNFQRDLLEEDKKRDSEELDTDFNPYYAWYGSGTGGGGIIYLSFIHLRIAPFAPDKRRKELESGIDYNEAD</sequence>
<feature type="signal peptide" evidence="2">
    <location>
        <begin position="1"/>
        <end position="19"/>
    </location>
</feature>
<feature type="chain" id="PRO_5040151769" evidence="2">
    <location>
        <begin position="20"/>
        <end position="108"/>
    </location>
</feature>
<keyword evidence="1" id="KW-0472">Membrane</keyword>
<evidence type="ECO:0000313" key="3">
    <source>
        <dbReference type="EMBL" id="KAG1787740.1"/>
    </source>
</evidence>
<dbReference type="AlphaFoldDB" id="A0A9P7AFH8"/>
<keyword evidence="1" id="KW-1133">Transmembrane helix</keyword>
<feature type="transmembrane region" description="Helical" evidence="1">
    <location>
        <begin position="64"/>
        <end position="86"/>
    </location>
</feature>
<dbReference type="OrthoDB" id="2679618at2759"/>
<dbReference type="RefSeq" id="XP_041155056.1">
    <property type="nucleotide sequence ID" value="XM_041312073.1"/>
</dbReference>
<organism evidence="3 4">
    <name type="scientific">Suillus plorans</name>
    <dbReference type="NCBI Taxonomy" id="116603"/>
    <lineage>
        <taxon>Eukaryota</taxon>
        <taxon>Fungi</taxon>
        <taxon>Dikarya</taxon>
        <taxon>Basidiomycota</taxon>
        <taxon>Agaricomycotina</taxon>
        <taxon>Agaricomycetes</taxon>
        <taxon>Agaricomycetidae</taxon>
        <taxon>Boletales</taxon>
        <taxon>Suillineae</taxon>
        <taxon>Suillaceae</taxon>
        <taxon>Suillus</taxon>
    </lineage>
</organism>
<dbReference type="Proteomes" id="UP000719766">
    <property type="component" value="Unassembled WGS sequence"/>
</dbReference>
<keyword evidence="1" id="KW-0812">Transmembrane</keyword>
<protein>
    <submittedName>
        <fullName evidence="3">Uncharacterized protein</fullName>
    </submittedName>
</protein>
<dbReference type="GeneID" id="64605837"/>
<keyword evidence="2" id="KW-0732">Signal</keyword>
<comment type="caution">
    <text evidence="3">The sequence shown here is derived from an EMBL/GenBank/DDBJ whole genome shotgun (WGS) entry which is preliminary data.</text>
</comment>
<proteinExistence type="predicted"/>
<evidence type="ECO:0000256" key="2">
    <source>
        <dbReference type="SAM" id="SignalP"/>
    </source>
</evidence>
<accession>A0A9P7AFH8</accession>
<evidence type="ECO:0000313" key="4">
    <source>
        <dbReference type="Proteomes" id="UP000719766"/>
    </source>
</evidence>
<keyword evidence="4" id="KW-1185">Reference proteome</keyword>
<gene>
    <name evidence="3" type="ORF">HD556DRAFT_936243</name>
</gene>
<evidence type="ECO:0000256" key="1">
    <source>
        <dbReference type="SAM" id="Phobius"/>
    </source>
</evidence>
<name>A0A9P7AFH8_9AGAM</name>
<dbReference type="EMBL" id="JABBWE010000075">
    <property type="protein sequence ID" value="KAG1787740.1"/>
    <property type="molecule type" value="Genomic_DNA"/>
</dbReference>
<reference evidence="3" key="1">
    <citation type="journal article" date="2020" name="New Phytol.">
        <title>Comparative genomics reveals dynamic genome evolution in host specialist ectomycorrhizal fungi.</title>
        <authorList>
            <person name="Lofgren L.A."/>
            <person name="Nguyen N.H."/>
            <person name="Vilgalys R."/>
            <person name="Ruytinx J."/>
            <person name="Liao H.L."/>
            <person name="Branco S."/>
            <person name="Kuo A."/>
            <person name="LaButti K."/>
            <person name="Lipzen A."/>
            <person name="Andreopoulos W."/>
            <person name="Pangilinan J."/>
            <person name="Riley R."/>
            <person name="Hundley H."/>
            <person name="Na H."/>
            <person name="Barry K."/>
            <person name="Grigoriev I.V."/>
            <person name="Stajich J.E."/>
            <person name="Kennedy P.G."/>
        </authorList>
    </citation>
    <scope>NUCLEOTIDE SEQUENCE</scope>
    <source>
        <strain evidence="3">S12</strain>
    </source>
</reference>